<dbReference type="Pfam" id="PF13350">
    <property type="entry name" value="Y_phosphatase3"/>
    <property type="match status" value="1"/>
</dbReference>
<dbReference type="Proteomes" id="UP001595957">
    <property type="component" value="Unassembled WGS sequence"/>
</dbReference>
<dbReference type="PANTHER" id="PTHR31126:SF1">
    <property type="entry name" value="TYROSINE SPECIFIC PROTEIN PHOSPHATASES DOMAIN-CONTAINING PROTEIN"/>
    <property type="match status" value="1"/>
</dbReference>
<dbReference type="PROSITE" id="PS51257">
    <property type="entry name" value="PROKAR_LIPOPROTEIN"/>
    <property type="match status" value="1"/>
</dbReference>
<dbReference type="InterPro" id="IPR029021">
    <property type="entry name" value="Prot-tyrosine_phosphatase-like"/>
</dbReference>
<dbReference type="EMBL" id="JBHSFZ010000015">
    <property type="protein sequence ID" value="MFC4594389.1"/>
    <property type="molecule type" value="Genomic_DNA"/>
</dbReference>
<keyword evidence="3" id="KW-1185">Reference proteome</keyword>
<protein>
    <submittedName>
        <fullName evidence="2">Tyrosine-protein phosphatase</fullName>
    </submittedName>
</protein>
<comment type="caution">
    <text evidence="2">The sequence shown here is derived from an EMBL/GenBank/DDBJ whole genome shotgun (WGS) entry which is preliminary data.</text>
</comment>
<organism evidence="2 3">
    <name type="scientific">Sphingobium tyrosinilyticum</name>
    <dbReference type="NCBI Taxonomy" id="2715436"/>
    <lineage>
        <taxon>Bacteria</taxon>
        <taxon>Pseudomonadati</taxon>
        <taxon>Pseudomonadota</taxon>
        <taxon>Alphaproteobacteria</taxon>
        <taxon>Sphingomonadales</taxon>
        <taxon>Sphingomonadaceae</taxon>
        <taxon>Sphingobium</taxon>
    </lineage>
</organism>
<evidence type="ECO:0000313" key="2">
    <source>
        <dbReference type="EMBL" id="MFC4594389.1"/>
    </source>
</evidence>
<dbReference type="InterPro" id="IPR026893">
    <property type="entry name" value="Tyr/Ser_Pase_IphP-type"/>
</dbReference>
<gene>
    <name evidence="2" type="ORF">ACFO3E_09320</name>
</gene>
<comment type="similarity">
    <text evidence="1">Belongs to the protein-tyrosine phosphatase family.</text>
</comment>
<proteinExistence type="inferred from homology"/>
<dbReference type="PANTHER" id="PTHR31126">
    <property type="entry name" value="TYROSINE-PROTEIN PHOSPHATASE"/>
    <property type="match status" value="1"/>
</dbReference>
<evidence type="ECO:0000313" key="3">
    <source>
        <dbReference type="Proteomes" id="UP001595957"/>
    </source>
</evidence>
<evidence type="ECO:0000256" key="1">
    <source>
        <dbReference type="ARBA" id="ARBA00009580"/>
    </source>
</evidence>
<reference evidence="3" key="1">
    <citation type="journal article" date="2019" name="Int. J. Syst. Evol. Microbiol.">
        <title>The Global Catalogue of Microorganisms (GCM) 10K type strain sequencing project: providing services to taxonomists for standard genome sequencing and annotation.</title>
        <authorList>
            <consortium name="The Broad Institute Genomics Platform"/>
            <consortium name="The Broad Institute Genome Sequencing Center for Infectious Disease"/>
            <person name="Wu L."/>
            <person name="Ma J."/>
        </authorList>
    </citation>
    <scope>NUCLEOTIDE SEQUENCE [LARGE SCALE GENOMIC DNA]</scope>
    <source>
        <strain evidence="3">NBRC 103632</strain>
    </source>
</reference>
<name>A0ABV9F216_9SPHN</name>
<dbReference type="Gene3D" id="3.90.190.10">
    <property type="entry name" value="Protein tyrosine phosphatase superfamily"/>
    <property type="match status" value="1"/>
</dbReference>
<sequence length="377" mass="39827">MKRDFVLTILAAMLAGCAVTSERPLASAPHAAVGKVAQSPFTAASVEKGFDGSYRVAWQAPAASRVRVYAGTDPAGNVTGAVAAEGVAGGSAVIKGLDAAQRWYFTLVPDRGAPLTVADKGLHLATAPNFRDVGGYRTADGHWVKPGLIFRSDQLNRLSDKDLAAIDGLGPSLVVDLRTQSERDREPDRIPPRGRGLVLDVAADANGTLGGDMRQAQAAIASGKGAEMLVSANRDFVTLRSARAAYSALLRRLIDGGQEPIIYHCTAGKDRTGWATAVILTLLGVPRETVMADYLQSNAYLRTKNDATMKALAASGAAINPAFLEPVLTVRPEYLQSAFDEVDRTYGSMEAYARDGLGLTALDIAVLRRKYLSGSPG</sequence>
<dbReference type="SUPFAM" id="SSF52799">
    <property type="entry name" value="(Phosphotyrosine protein) phosphatases II"/>
    <property type="match status" value="1"/>
</dbReference>
<dbReference type="RefSeq" id="WP_380804070.1">
    <property type="nucleotide sequence ID" value="NZ_JBHSFZ010000015.1"/>
</dbReference>
<accession>A0ABV9F216</accession>